<evidence type="ECO:0000256" key="8">
    <source>
        <dbReference type="ARBA" id="ARBA00022840"/>
    </source>
</evidence>
<feature type="binding site" evidence="11">
    <location>
        <position position="519"/>
    </location>
    <ligand>
        <name>Zn(2+)</name>
        <dbReference type="ChEBI" id="CHEBI:29105"/>
        <label>1</label>
    </ligand>
</feature>
<dbReference type="Pfam" id="PF00271">
    <property type="entry name" value="Helicase_C"/>
    <property type="match status" value="1"/>
</dbReference>
<feature type="domain" description="Helicase ATP-binding" evidence="12">
    <location>
        <begin position="252"/>
        <end position="418"/>
    </location>
</feature>
<evidence type="ECO:0000256" key="4">
    <source>
        <dbReference type="ARBA" id="ARBA00022741"/>
    </source>
</evidence>
<dbReference type="HAMAP" id="MF_00983">
    <property type="entry name" value="PriA"/>
    <property type="match status" value="1"/>
</dbReference>
<accession>A0ABT7MK72</accession>
<keyword evidence="5 11" id="KW-0378">Hydrolase</keyword>
<feature type="binding site" evidence="11">
    <location>
        <position position="491"/>
    </location>
    <ligand>
        <name>Zn(2+)</name>
        <dbReference type="ChEBI" id="CHEBI:29105"/>
        <label>2</label>
    </ligand>
</feature>
<keyword evidence="10 11" id="KW-0413">Isomerase</keyword>
<dbReference type="Pfam" id="PF17764">
    <property type="entry name" value="PriA_3primeBD"/>
    <property type="match status" value="1"/>
</dbReference>
<keyword evidence="1 11" id="KW-0639">Primosome</keyword>
<evidence type="ECO:0000256" key="7">
    <source>
        <dbReference type="ARBA" id="ARBA00022833"/>
    </source>
</evidence>
<dbReference type="InterPro" id="IPR041222">
    <property type="entry name" value="PriA_3primeBD"/>
</dbReference>
<comment type="function">
    <text evidence="11">Initiates the restart of stalled replication forks, which reloads the replicative helicase on sites other than the origin of replication. Recognizes and binds to abandoned replication forks and remodels them to uncover a helicase loading site. Promotes assembly of the primosome at these replication forks.</text>
</comment>
<comment type="catalytic activity">
    <reaction evidence="11">
        <text>Couples ATP hydrolysis with the unwinding of duplex DNA by translocating in the 3'-5' direction.</text>
        <dbReference type="EC" id="5.6.2.4"/>
    </reaction>
</comment>
<protein>
    <recommendedName>
        <fullName evidence="11">Replication restart protein PriA</fullName>
    </recommendedName>
    <alternativeName>
        <fullName evidence="11">ATP-dependent DNA helicase PriA</fullName>
        <ecNumber evidence="11">5.6.2.4</ecNumber>
    </alternativeName>
    <alternativeName>
        <fullName evidence="11">DNA 3'-5' helicase PriA</fullName>
    </alternativeName>
</protein>
<evidence type="ECO:0000313" key="15">
    <source>
        <dbReference type="Proteomes" id="UP001230807"/>
    </source>
</evidence>
<evidence type="ECO:0000256" key="2">
    <source>
        <dbReference type="ARBA" id="ARBA00022705"/>
    </source>
</evidence>
<dbReference type="PROSITE" id="PS51194">
    <property type="entry name" value="HELICASE_CTER"/>
    <property type="match status" value="1"/>
</dbReference>
<dbReference type="EMBL" id="JASWER010000001">
    <property type="protein sequence ID" value="MDL5375818.1"/>
    <property type="molecule type" value="Genomic_DNA"/>
</dbReference>
<keyword evidence="7 11" id="KW-0862">Zinc</keyword>
<comment type="subunit">
    <text evidence="11">Component of the replication restart primosome.</text>
</comment>
<comment type="similarity">
    <text evidence="11">Belongs to the helicase family. PriA subfamily.</text>
</comment>
<proteinExistence type="inferred from homology"/>
<dbReference type="InterPro" id="IPR027417">
    <property type="entry name" value="P-loop_NTPase"/>
</dbReference>
<dbReference type="InterPro" id="IPR014001">
    <property type="entry name" value="Helicase_ATP-bd"/>
</dbReference>
<dbReference type="CDD" id="cd17929">
    <property type="entry name" value="DEXHc_priA"/>
    <property type="match status" value="1"/>
</dbReference>
<sequence length="774" mass="86855">MIAHVHVDAPVITIDRPFDYEVPPQFETLIEPGMRVSVPFSSRRLLGIVTGVSEGTREGLKPLEALLDEESSLTDELLDLSTHVKETTLCFRSSALLAMLPAALKVSYDKEIKGETLPDGVRAGTHLSEYPKETQSIILALAKKGDILLAPVLKEKRTVKTDLVIELIDATLIPARAKKQQEAIQLLKEVPRMYWSSLRQIGLSRAQLQKMESLRAVKVTEVELNRDPYATIEQVIETVELNESQATAVHAIRDAEAGETLLLHGVTGSGKTEVYLEAIGQVVDDGKQAILLVPEISLTPMMVKRFKRRFGDRVAVLHSALSQGEKYDEWRKIKRREVDVVVGARSAIFAPLENIGLIILDEEHETTYKQEENPRYHARDVAIWRAEYHECPVVLGSATPSLESYARAQKGVYRYLQLSERYGGDMPPVHIIDMRRELAKGNTTMFSEDLFVAINDRIAKKEQCVILLNRRGFTTFVMCRDCGEGLTCPHCAVNLTYHQHGDRLKCHYCGYEIGMPSKCPTCDSKKIKQFGTGTQKIETELLNRIPEARIIRMDQDTTSRKGSHEQLLKRFEDGEADILLGTQMIAKGLDFPNVTLVGVLAADATLGMPDFRATERTFQLVTQVAGRAGRGSLPGEAYVQTYNPDHYVIETASEHDYESFYAREMQLRQVGNHPPYWYVTLVTFAAESPLVAQAEAELFAADFVEAHVAQSRLNGPMPAPLSKLKNMFRYQLFIKTKHPEALYPVLAALQQARAKAISKKEYQLSIDVNPYVFM</sequence>
<keyword evidence="6 11" id="KW-0347">Helicase</keyword>
<dbReference type="Pfam" id="PF18319">
    <property type="entry name" value="Zn_ribbon_PriA"/>
    <property type="match status" value="1"/>
</dbReference>
<feature type="binding site" evidence="11">
    <location>
        <position position="479"/>
    </location>
    <ligand>
        <name>Zn(2+)</name>
        <dbReference type="ChEBI" id="CHEBI:29105"/>
        <label>1</label>
    </ligand>
</feature>
<comment type="cofactor">
    <cofactor evidence="11">
        <name>Zn(2+)</name>
        <dbReference type="ChEBI" id="CHEBI:29105"/>
    </cofactor>
    <text evidence="11">Binds 2 zinc ions per subunit.</text>
</comment>
<keyword evidence="3 11" id="KW-0479">Metal-binding</keyword>
<evidence type="ECO:0000256" key="10">
    <source>
        <dbReference type="ARBA" id="ARBA00023235"/>
    </source>
</evidence>
<dbReference type="CDD" id="cd18804">
    <property type="entry name" value="SF2_C_priA"/>
    <property type="match status" value="1"/>
</dbReference>
<evidence type="ECO:0000256" key="9">
    <source>
        <dbReference type="ARBA" id="ARBA00023125"/>
    </source>
</evidence>
<feature type="domain" description="Helicase C-terminal" evidence="13">
    <location>
        <begin position="514"/>
        <end position="668"/>
    </location>
</feature>
<gene>
    <name evidence="11 14" type="primary">priA</name>
    <name evidence="14" type="ORF">QR695_02220</name>
</gene>
<dbReference type="RefSeq" id="WP_286038172.1">
    <property type="nucleotide sequence ID" value="NZ_CP183077.1"/>
</dbReference>
<keyword evidence="4 11" id="KW-0547">Nucleotide-binding</keyword>
<evidence type="ECO:0000313" key="14">
    <source>
        <dbReference type="EMBL" id="MDL5375818.1"/>
    </source>
</evidence>
<dbReference type="Proteomes" id="UP001230807">
    <property type="component" value="Unassembled WGS sequence"/>
</dbReference>
<dbReference type="InterPro" id="IPR042115">
    <property type="entry name" value="PriA_3primeBD_sf"/>
</dbReference>
<evidence type="ECO:0000256" key="3">
    <source>
        <dbReference type="ARBA" id="ARBA00022723"/>
    </source>
</evidence>
<dbReference type="SMART" id="SM00490">
    <property type="entry name" value="HELICc"/>
    <property type="match status" value="1"/>
</dbReference>
<dbReference type="InterPro" id="IPR041236">
    <property type="entry name" value="PriA_C"/>
</dbReference>
<dbReference type="PANTHER" id="PTHR30580">
    <property type="entry name" value="PRIMOSOMAL PROTEIN N"/>
    <property type="match status" value="1"/>
</dbReference>
<evidence type="ECO:0000259" key="12">
    <source>
        <dbReference type="PROSITE" id="PS51192"/>
    </source>
</evidence>
<dbReference type="InterPro" id="IPR001650">
    <property type="entry name" value="Helicase_C-like"/>
</dbReference>
<dbReference type="Pfam" id="PF00270">
    <property type="entry name" value="DEAD"/>
    <property type="match status" value="1"/>
</dbReference>
<dbReference type="EC" id="5.6.2.4" evidence="11"/>
<dbReference type="PROSITE" id="PS51192">
    <property type="entry name" value="HELICASE_ATP_BIND_1"/>
    <property type="match status" value="1"/>
</dbReference>
<feature type="binding site" evidence="11">
    <location>
        <position position="509"/>
    </location>
    <ligand>
        <name>Zn(2+)</name>
        <dbReference type="ChEBI" id="CHEBI:29105"/>
        <label>2</label>
    </ligand>
</feature>
<evidence type="ECO:0000259" key="13">
    <source>
        <dbReference type="PROSITE" id="PS51194"/>
    </source>
</evidence>
<name>A0ABT7MK72_9BACL</name>
<comment type="caution">
    <text evidence="14">The sequence shown here is derived from an EMBL/GenBank/DDBJ whole genome shotgun (WGS) entry which is preliminary data.</text>
</comment>
<dbReference type="InterPro" id="IPR040498">
    <property type="entry name" value="PriA_CRR"/>
</dbReference>
<organism evidence="14 15">
    <name type="scientific">Exiguobacterium mexicanum</name>
    <dbReference type="NCBI Taxonomy" id="340146"/>
    <lineage>
        <taxon>Bacteria</taxon>
        <taxon>Bacillati</taxon>
        <taxon>Bacillota</taxon>
        <taxon>Bacilli</taxon>
        <taxon>Bacillales</taxon>
        <taxon>Bacillales Family XII. Incertae Sedis</taxon>
        <taxon>Exiguobacterium</taxon>
    </lineage>
</organism>
<feature type="binding site" evidence="11">
    <location>
        <position position="506"/>
    </location>
    <ligand>
        <name>Zn(2+)</name>
        <dbReference type="ChEBI" id="CHEBI:29105"/>
        <label>2</label>
    </ligand>
</feature>
<reference evidence="14 15" key="1">
    <citation type="submission" date="2023-06" db="EMBL/GenBank/DDBJ databases">
        <title>Influencing factors and mechanism of Cr(VI) reduction by facultative anaerobic Exiguobacterium sp. PY14.</title>
        <authorList>
            <person name="Zou L."/>
        </authorList>
    </citation>
    <scope>NUCLEOTIDE SEQUENCE [LARGE SCALE GENOMIC DNA]</scope>
    <source>
        <strain evidence="14 15">PY14</strain>
    </source>
</reference>
<keyword evidence="9 11" id="KW-0238">DNA-binding</keyword>
<dbReference type="Pfam" id="PF18074">
    <property type="entry name" value="PriA_C"/>
    <property type="match status" value="1"/>
</dbReference>
<evidence type="ECO:0000256" key="1">
    <source>
        <dbReference type="ARBA" id="ARBA00022515"/>
    </source>
</evidence>
<dbReference type="NCBIfam" id="TIGR00595">
    <property type="entry name" value="priA"/>
    <property type="match status" value="1"/>
</dbReference>
<dbReference type="SUPFAM" id="SSF52540">
    <property type="entry name" value="P-loop containing nucleoside triphosphate hydrolases"/>
    <property type="match status" value="2"/>
</dbReference>
<dbReference type="InterPro" id="IPR005259">
    <property type="entry name" value="PriA"/>
</dbReference>
<keyword evidence="8 11" id="KW-0067">ATP-binding</keyword>
<feature type="binding site" evidence="11">
    <location>
        <position position="488"/>
    </location>
    <ligand>
        <name>Zn(2+)</name>
        <dbReference type="ChEBI" id="CHEBI:29105"/>
        <label>2</label>
    </ligand>
</feature>
<dbReference type="InterPro" id="IPR011545">
    <property type="entry name" value="DEAD/DEAH_box_helicase_dom"/>
</dbReference>
<dbReference type="GO" id="GO:0016787">
    <property type="term" value="F:hydrolase activity"/>
    <property type="evidence" value="ECO:0007669"/>
    <property type="project" value="UniProtKB-KW"/>
</dbReference>
<evidence type="ECO:0000256" key="6">
    <source>
        <dbReference type="ARBA" id="ARBA00022806"/>
    </source>
</evidence>
<comment type="catalytic activity">
    <reaction evidence="11">
        <text>ATP + H2O = ADP + phosphate + H(+)</text>
        <dbReference type="Rhea" id="RHEA:13065"/>
        <dbReference type="ChEBI" id="CHEBI:15377"/>
        <dbReference type="ChEBI" id="CHEBI:15378"/>
        <dbReference type="ChEBI" id="CHEBI:30616"/>
        <dbReference type="ChEBI" id="CHEBI:43474"/>
        <dbReference type="ChEBI" id="CHEBI:456216"/>
        <dbReference type="EC" id="5.6.2.4"/>
    </reaction>
</comment>
<feature type="binding site" evidence="11">
    <location>
        <position position="522"/>
    </location>
    <ligand>
        <name>Zn(2+)</name>
        <dbReference type="ChEBI" id="CHEBI:29105"/>
        <label>1</label>
    </ligand>
</feature>
<feature type="binding site" evidence="11">
    <location>
        <position position="482"/>
    </location>
    <ligand>
        <name>Zn(2+)</name>
        <dbReference type="ChEBI" id="CHEBI:29105"/>
        <label>1</label>
    </ligand>
</feature>
<dbReference type="NCBIfam" id="NF004066">
    <property type="entry name" value="PRK05580.1-3"/>
    <property type="match status" value="1"/>
</dbReference>
<evidence type="ECO:0000256" key="5">
    <source>
        <dbReference type="ARBA" id="ARBA00022801"/>
    </source>
</evidence>
<evidence type="ECO:0000256" key="11">
    <source>
        <dbReference type="HAMAP-Rule" id="MF_00983"/>
    </source>
</evidence>
<keyword evidence="2 11" id="KW-0235">DNA replication</keyword>
<dbReference type="Gene3D" id="3.40.50.300">
    <property type="entry name" value="P-loop containing nucleotide triphosphate hydrolases"/>
    <property type="match status" value="2"/>
</dbReference>
<dbReference type="SMART" id="SM00487">
    <property type="entry name" value="DEXDc"/>
    <property type="match status" value="1"/>
</dbReference>
<keyword evidence="15" id="KW-1185">Reference proteome</keyword>
<dbReference type="PANTHER" id="PTHR30580:SF0">
    <property type="entry name" value="PRIMOSOMAL PROTEIN N"/>
    <property type="match status" value="1"/>
</dbReference>
<dbReference type="Gene3D" id="3.40.1440.60">
    <property type="entry name" value="PriA, 3(prime) DNA-binding domain"/>
    <property type="match status" value="1"/>
</dbReference>